<gene>
    <name evidence="1" type="ORF">SAMN02745664_1373</name>
</gene>
<dbReference type="EMBL" id="FTNU01000037">
    <property type="protein sequence ID" value="SIS10281.1"/>
    <property type="molecule type" value="Genomic_DNA"/>
</dbReference>
<name>A0A1N7GCH7_9GAMM</name>
<accession>A0A1N7GCH7</accession>
<keyword evidence="2" id="KW-1185">Reference proteome</keyword>
<protein>
    <submittedName>
        <fullName evidence="1">Uncharacterized protein</fullName>
    </submittedName>
</protein>
<reference evidence="2" key="1">
    <citation type="submission" date="2017-01" db="EMBL/GenBank/DDBJ databases">
        <authorList>
            <person name="Varghese N."/>
            <person name="Submissions S."/>
        </authorList>
    </citation>
    <scope>NUCLEOTIDE SEQUENCE [LARGE SCALE GENOMIC DNA]</scope>
    <source>
        <strain evidence="2">DSM 21768</strain>
    </source>
</reference>
<dbReference type="AlphaFoldDB" id="A0A1N7GCH7"/>
<sequence>MKNLDYYQSLPESPSVALMENEFDYLIDNLLPNLNFNDLLPILYELSDRQWNTYTIADDKIKDAVSGYLIKFMNINSENEVDSALHISLAMGLPSVYFYILNSFDNIVNANVKNLINEYREEVVDIANPYIGME</sequence>
<evidence type="ECO:0000313" key="2">
    <source>
        <dbReference type="Proteomes" id="UP000187495"/>
    </source>
</evidence>
<organism evidence="1 2">
    <name type="scientific">Moraxella cuniculi DSM 21768</name>
    <dbReference type="NCBI Taxonomy" id="1122245"/>
    <lineage>
        <taxon>Bacteria</taxon>
        <taxon>Pseudomonadati</taxon>
        <taxon>Pseudomonadota</taxon>
        <taxon>Gammaproteobacteria</taxon>
        <taxon>Moraxellales</taxon>
        <taxon>Moraxellaceae</taxon>
        <taxon>Moraxella</taxon>
    </lineage>
</organism>
<dbReference type="Proteomes" id="UP000187495">
    <property type="component" value="Unassembled WGS sequence"/>
</dbReference>
<evidence type="ECO:0000313" key="1">
    <source>
        <dbReference type="EMBL" id="SIS10281.1"/>
    </source>
</evidence>
<proteinExistence type="predicted"/>
<dbReference type="RefSeq" id="WP_076556268.1">
    <property type="nucleotide sequence ID" value="NZ_FTNU01000037.1"/>
</dbReference>